<reference evidence="8 9" key="1">
    <citation type="journal article" date="2016" name="Nat. Commun.">
        <title>Thousands of microbial genomes shed light on interconnected biogeochemical processes in an aquifer system.</title>
        <authorList>
            <person name="Anantharaman K."/>
            <person name="Brown C.T."/>
            <person name="Hug L.A."/>
            <person name="Sharon I."/>
            <person name="Castelle C.J."/>
            <person name="Probst A.J."/>
            <person name="Thomas B.C."/>
            <person name="Singh A."/>
            <person name="Wilkins M.J."/>
            <person name="Karaoz U."/>
            <person name="Brodie E.L."/>
            <person name="Williams K.H."/>
            <person name="Hubbard S.S."/>
            <person name="Banfield J.F."/>
        </authorList>
    </citation>
    <scope>NUCLEOTIDE SEQUENCE [LARGE SCALE GENOMIC DNA]</scope>
</reference>
<dbReference type="Pfam" id="PF10502">
    <property type="entry name" value="Peptidase_S26"/>
    <property type="match status" value="1"/>
</dbReference>
<dbReference type="CDD" id="cd06530">
    <property type="entry name" value="S26_SPase_I"/>
    <property type="match status" value="1"/>
</dbReference>
<feature type="active site" evidence="5">
    <location>
        <position position="83"/>
    </location>
</feature>
<keyword evidence="6" id="KW-0472">Membrane</keyword>
<dbReference type="EMBL" id="MFCX01000015">
    <property type="protein sequence ID" value="OGE26180.1"/>
    <property type="molecule type" value="Genomic_DNA"/>
</dbReference>
<gene>
    <name evidence="8" type="ORF">A3C26_01395</name>
</gene>
<proteinExistence type="inferred from homology"/>
<evidence type="ECO:0000313" key="8">
    <source>
        <dbReference type="EMBL" id="OGE26180.1"/>
    </source>
</evidence>
<evidence type="ECO:0000313" key="9">
    <source>
        <dbReference type="Proteomes" id="UP000177042"/>
    </source>
</evidence>
<dbReference type="PROSITE" id="PS00761">
    <property type="entry name" value="SPASE_I_3"/>
    <property type="match status" value="1"/>
</dbReference>
<dbReference type="InterPro" id="IPR019757">
    <property type="entry name" value="Pept_S26A_signal_pept_1_Lys-AS"/>
</dbReference>
<dbReference type="InterPro" id="IPR019758">
    <property type="entry name" value="Pept_S26A_signal_pept_1_CS"/>
</dbReference>
<feature type="domain" description="Peptidase S26" evidence="7">
    <location>
        <begin position="10"/>
        <end position="171"/>
    </location>
</feature>
<dbReference type="SUPFAM" id="SSF51306">
    <property type="entry name" value="LexA/Signal peptidase"/>
    <property type="match status" value="1"/>
</dbReference>
<keyword evidence="6" id="KW-0645">Protease</keyword>
<dbReference type="Proteomes" id="UP000177042">
    <property type="component" value="Unassembled WGS sequence"/>
</dbReference>
<dbReference type="GO" id="GO:0004252">
    <property type="term" value="F:serine-type endopeptidase activity"/>
    <property type="evidence" value="ECO:0007669"/>
    <property type="project" value="InterPro"/>
</dbReference>
<dbReference type="InterPro" id="IPR000223">
    <property type="entry name" value="Pept_S26A_signal_pept_1"/>
</dbReference>
<dbReference type="EC" id="3.4.21.89" evidence="3 6"/>
<dbReference type="InterPro" id="IPR019533">
    <property type="entry name" value="Peptidase_S26"/>
</dbReference>
<feature type="active site" evidence="5">
    <location>
        <position position="40"/>
    </location>
</feature>
<evidence type="ECO:0000256" key="1">
    <source>
        <dbReference type="ARBA" id="ARBA00000677"/>
    </source>
</evidence>
<sequence>MFENFGSHIIDFIETLVVFGAIFALIYLFVAQFHKVSGNSMFPTMHNGDYLITEKVSYKLNNPKKEDIIVLKNPKDESQDFIKRIIALPGDTVKIENNKVFVNGGAKEETYLPPDTPTKGGTYLPTNGAPITMGVNQYFVIGDNRNHSSDSREWGPITKEEIVGKAFFRYWPLQSMGLLQNL</sequence>
<keyword evidence="6" id="KW-0812">Transmembrane</keyword>
<dbReference type="PANTHER" id="PTHR43390">
    <property type="entry name" value="SIGNAL PEPTIDASE I"/>
    <property type="match status" value="1"/>
</dbReference>
<dbReference type="GO" id="GO:0016020">
    <property type="term" value="C:membrane"/>
    <property type="evidence" value="ECO:0007669"/>
    <property type="project" value="UniProtKB-SubCell"/>
</dbReference>
<dbReference type="GO" id="GO:0006465">
    <property type="term" value="P:signal peptide processing"/>
    <property type="evidence" value="ECO:0007669"/>
    <property type="project" value="InterPro"/>
</dbReference>
<dbReference type="NCBIfam" id="TIGR02227">
    <property type="entry name" value="sigpep_I_bact"/>
    <property type="match status" value="1"/>
</dbReference>
<dbReference type="GO" id="GO:0009003">
    <property type="term" value="F:signal peptidase activity"/>
    <property type="evidence" value="ECO:0007669"/>
    <property type="project" value="UniProtKB-EC"/>
</dbReference>
<comment type="subcellular location">
    <subcellularLocation>
        <location evidence="6">Membrane</location>
        <topology evidence="6">Single-pass type II membrane protein</topology>
    </subcellularLocation>
</comment>
<name>A0A1F5JCE1_9BACT</name>
<dbReference type="AlphaFoldDB" id="A0A1F5JCE1"/>
<organism evidence="8 9">
    <name type="scientific">Candidatus Daviesbacteria bacterium RIFCSPHIGHO2_02_FULL_39_12</name>
    <dbReference type="NCBI Taxonomy" id="1797770"/>
    <lineage>
        <taxon>Bacteria</taxon>
        <taxon>Candidatus Daviesiibacteriota</taxon>
    </lineage>
</organism>
<keyword evidence="6" id="KW-1133">Transmembrane helix</keyword>
<evidence type="ECO:0000256" key="6">
    <source>
        <dbReference type="RuleBase" id="RU362042"/>
    </source>
</evidence>
<keyword evidence="4 6" id="KW-0378">Hydrolase</keyword>
<dbReference type="PANTHER" id="PTHR43390:SF1">
    <property type="entry name" value="CHLOROPLAST PROCESSING PEPTIDASE"/>
    <property type="match status" value="1"/>
</dbReference>
<evidence type="ECO:0000256" key="2">
    <source>
        <dbReference type="ARBA" id="ARBA00009370"/>
    </source>
</evidence>
<accession>A0A1F5JCE1</accession>
<dbReference type="Gene3D" id="2.10.109.10">
    <property type="entry name" value="Umud Fragment, subunit A"/>
    <property type="match status" value="1"/>
</dbReference>
<comment type="caution">
    <text evidence="8">The sequence shown here is derived from an EMBL/GenBank/DDBJ whole genome shotgun (WGS) entry which is preliminary data.</text>
</comment>
<dbReference type="PROSITE" id="PS00760">
    <property type="entry name" value="SPASE_I_2"/>
    <property type="match status" value="1"/>
</dbReference>
<comment type="catalytic activity">
    <reaction evidence="1 6">
        <text>Cleavage of hydrophobic, N-terminal signal or leader sequences from secreted and periplasmic proteins.</text>
        <dbReference type="EC" id="3.4.21.89"/>
    </reaction>
</comment>
<protein>
    <recommendedName>
        <fullName evidence="3 6">Signal peptidase I</fullName>
        <ecNumber evidence="3 6">3.4.21.89</ecNumber>
    </recommendedName>
</protein>
<feature type="transmembrane region" description="Helical" evidence="6">
    <location>
        <begin position="12"/>
        <end position="31"/>
    </location>
</feature>
<dbReference type="InterPro" id="IPR036286">
    <property type="entry name" value="LexA/Signal_pep-like_sf"/>
</dbReference>
<evidence type="ECO:0000256" key="4">
    <source>
        <dbReference type="ARBA" id="ARBA00022801"/>
    </source>
</evidence>
<evidence type="ECO:0000256" key="5">
    <source>
        <dbReference type="PIRSR" id="PIRSR600223-1"/>
    </source>
</evidence>
<evidence type="ECO:0000259" key="7">
    <source>
        <dbReference type="Pfam" id="PF10502"/>
    </source>
</evidence>
<dbReference type="PRINTS" id="PR00727">
    <property type="entry name" value="LEADERPTASE"/>
</dbReference>
<comment type="similarity">
    <text evidence="2 6">Belongs to the peptidase S26 family.</text>
</comment>
<evidence type="ECO:0000256" key="3">
    <source>
        <dbReference type="ARBA" id="ARBA00013208"/>
    </source>
</evidence>